<feature type="coiled-coil region" evidence="1">
    <location>
        <begin position="163"/>
        <end position="219"/>
    </location>
</feature>
<dbReference type="AlphaFoldDB" id="A0A485LG04"/>
<evidence type="ECO:0000313" key="4">
    <source>
        <dbReference type="EMBL" id="VFT97550.1"/>
    </source>
</evidence>
<feature type="coiled-coil region" evidence="1">
    <location>
        <begin position="316"/>
        <end position="386"/>
    </location>
</feature>
<dbReference type="Proteomes" id="UP000332933">
    <property type="component" value="Unassembled WGS sequence"/>
</dbReference>
<dbReference type="EMBL" id="VJMH01006931">
    <property type="protein sequence ID" value="KAF0687350.1"/>
    <property type="molecule type" value="Genomic_DNA"/>
</dbReference>
<evidence type="ECO:0000256" key="2">
    <source>
        <dbReference type="SAM" id="MobiDB-lite"/>
    </source>
</evidence>
<reference evidence="3" key="2">
    <citation type="submission" date="2019-06" db="EMBL/GenBank/DDBJ databases">
        <title>Genomics analysis of Aphanomyces spp. identifies a new class of oomycete effector associated with host adaptation.</title>
        <authorList>
            <person name="Gaulin E."/>
        </authorList>
    </citation>
    <scope>NUCLEOTIDE SEQUENCE</scope>
    <source>
        <strain evidence="3">CBS 578.67</strain>
    </source>
</reference>
<keyword evidence="5" id="KW-1185">Reference proteome</keyword>
<sequence length="387" mass="44533">MTESDIMREKLEQWRERERERGNKLRERLALIRAQNPAHEVKLKPWSPTKTTQEKSPTTSSSQNSSDDKENRENGSDEQPSKKRRLTSRLPIRIVKETSPNGTNHTNDEVSSQIPAQEVGEAASSRCEANLDGSLQQHITYAARNAQLVERIRSLTTQHEISTHALSARNEQLQKQVEVLRRDHEEYMADMTKRNTHLEQQLQAQAKRHDQHVASLKELHETSLREVTGKLQVVSEKYARLKEVSDAVCGDAAGHDIMPMFETFEEQVFAKEDEEVCLETLAEVKKMMRRYTMWVKSQADDKNELLFSNQVYLQHINQLQQKVTASQKEIASLKETIEDNEKEAAEARQELLDEVEQMNNTVMPALEKAMKQNKQLRQELAAATHTT</sequence>
<feature type="compositionally biased region" description="Low complexity" evidence="2">
    <location>
        <begin position="54"/>
        <end position="65"/>
    </location>
</feature>
<feature type="compositionally biased region" description="Basic and acidic residues" evidence="2">
    <location>
        <begin position="66"/>
        <end position="81"/>
    </location>
</feature>
<gene>
    <name evidence="4" type="primary">Aste57867_20873</name>
    <name evidence="3" type="ORF">As57867_020805</name>
    <name evidence="4" type="ORF">ASTE57867_20873</name>
</gene>
<feature type="region of interest" description="Disordered" evidence="2">
    <location>
        <begin position="1"/>
        <end position="121"/>
    </location>
</feature>
<protein>
    <submittedName>
        <fullName evidence="4">Aste57867_20873 protein</fullName>
    </submittedName>
</protein>
<organism evidence="4 5">
    <name type="scientific">Aphanomyces stellatus</name>
    <dbReference type="NCBI Taxonomy" id="120398"/>
    <lineage>
        <taxon>Eukaryota</taxon>
        <taxon>Sar</taxon>
        <taxon>Stramenopiles</taxon>
        <taxon>Oomycota</taxon>
        <taxon>Saprolegniomycetes</taxon>
        <taxon>Saprolegniales</taxon>
        <taxon>Verrucalvaceae</taxon>
        <taxon>Aphanomyces</taxon>
    </lineage>
</organism>
<evidence type="ECO:0000256" key="1">
    <source>
        <dbReference type="SAM" id="Coils"/>
    </source>
</evidence>
<dbReference type="EMBL" id="CAADRA010006957">
    <property type="protein sequence ID" value="VFT97550.1"/>
    <property type="molecule type" value="Genomic_DNA"/>
</dbReference>
<accession>A0A485LG04</accession>
<feature type="compositionally biased region" description="Basic and acidic residues" evidence="2">
    <location>
        <begin position="1"/>
        <end position="30"/>
    </location>
</feature>
<evidence type="ECO:0000313" key="3">
    <source>
        <dbReference type="EMBL" id="KAF0687350.1"/>
    </source>
</evidence>
<proteinExistence type="predicted"/>
<evidence type="ECO:0000313" key="5">
    <source>
        <dbReference type="Proteomes" id="UP000332933"/>
    </source>
</evidence>
<reference evidence="4 5" key="1">
    <citation type="submission" date="2019-03" db="EMBL/GenBank/DDBJ databases">
        <authorList>
            <person name="Gaulin E."/>
            <person name="Dumas B."/>
        </authorList>
    </citation>
    <scope>NUCLEOTIDE SEQUENCE [LARGE SCALE GENOMIC DNA]</scope>
    <source>
        <strain evidence="4">CBS 568.67</strain>
    </source>
</reference>
<keyword evidence="1" id="KW-0175">Coiled coil</keyword>
<feature type="compositionally biased region" description="Polar residues" evidence="2">
    <location>
        <begin position="98"/>
        <end position="115"/>
    </location>
</feature>
<name>A0A485LG04_9STRA</name>
<dbReference type="OrthoDB" id="71531at2759"/>